<evidence type="ECO:0000256" key="1">
    <source>
        <dbReference type="SAM" id="Phobius"/>
    </source>
</evidence>
<comment type="caution">
    <text evidence="2">The sequence shown here is derived from an EMBL/GenBank/DDBJ whole genome shotgun (WGS) entry which is preliminary data.</text>
</comment>
<reference evidence="2 3" key="1">
    <citation type="submission" date="2018-12" db="EMBL/GenBank/DDBJ databases">
        <title>The complete genome of the methanogenic archaea of the candidate phylum Verstraetearchaeota, obtained from the metagenome of underground thermal water.</title>
        <authorList>
            <person name="Kadnikov V.V."/>
            <person name="Mardanov A.V."/>
            <person name="Beletsky A.V."/>
            <person name="Karnachuk O.V."/>
            <person name="Ravin N.V."/>
        </authorList>
    </citation>
    <scope>NUCLEOTIDE SEQUENCE [LARGE SCALE GENOMIC DNA]</scope>
    <source>
        <strain evidence="2">Ch88</strain>
    </source>
</reference>
<evidence type="ECO:0000313" key="2">
    <source>
        <dbReference type="EMBL" id="RWX73374.1"/>
    </source>
</evidence>
<feature type="transmembrane region" description="Helical" evidence="1">
    <location>
        <begin position="39"/>
        <end position="60"/>
    </location>
</feature>
<protein>
    <submittedName>
        <fullName evidence="2">Uncharacterized protein</fullName>
    </submittedName>
</protein>
<accession>A0A444L762</accession>
<evidence type="ECO:0000313" key="3">
    <source>
        <dbReference type="Proteomes" id="UP000288215"/>
    </source>
</evidence>
<dbReference type="EMBL" id="RXGA01000003">
    <property type="protein sequence ID" value="RWX73374.1"/>
    <property type="molecule type" value="Genomic_DNA"/>
</dbReference>
<keyword evidence="1" id="KW-1133">Transmembrane helix</keyword>
<dbReference type="AlphaFoldDB" id="A0A444L762"/>
<keyword evidence="1" id="KW-0812">Transmembrane</keyword>
<keyword evidence="1" id="KW-0472">Membrane</keyword>
<name>A0A444L762_METS7</name>
<sequence>MKVVMVQKSQRNTIVSIILTLIAFVLFISVSLFEELADLSMVIMIVGLVLLAASWGVYFLSGKSAPKEEVENVITVIACRNCGQVEERSFAPGDYIFKDMGQCKKCSGPSFIKSIYSVSPKKE</sequence>
<gene>
    <name evidence="2" type="ORF">Metus_1348</name>
</gene>
<proteinExistence type="predicted"/>
<organism evidence="2 3">
    <name type="scientific">Methanosuratincola subterraneus</name>
    <dbReference type="NCBI Taxonomy" id="2593994"/>
    <lineage>
        <taxon>Archaea</taxon>
        <taxon>Thermoproteota</taxon>
        <taxon>Methanosuratincolia</taxon>
        <taxon>Candidatus Methanomethylicales</taxon>
        <taxon>Candidatus Methanomethylicaceae</taxon>
        <taxon>Candidatus Methanosuratincola (ex Vanwonterghem et al. 2016)</taxon>
    </lineage>
</organism>
<dbReference type="Proteomes" id="UP000288215">
    <property type="component" value="Unassembled WGS sequence"/>
</dbReference>
<feature type="transmembrane region" description="Helical" evidence="1">
    <location>
        <begin position="12"/>
        <end position="33"/>
    </location>
</feature>